<feature type="domain" description="EMI" evidence="16">
    <location>
        <begin position="19"/>
        <end position="92"/>
    </location>
</feature>
<dbReference type="SMART" id="SM00181">
    <property type="entry name" value="EGF"/>
    <property type="match status" value="3"/>
</dbReference>
<dbReference type="AlphaFoldDB" id="A0A8C7C658"/>
<dbReference type="InterPro" id="IPR011489">
    <property type="entry name" value="EMI_domain"/>
</dbReference>
<reference evidence="17" key="2">
    <citation type="submission" date="2025-09" db="UniProtKB">
        <authorList>
            <consortium name="Ensembl"/>
        </authorList>
    </citation>
    <scope>IDENTIFICATION</scope>
</reference>
<sequence length="317" mass="33933">GQLCRFRLLCWGLRALIHCPAQSFTTITKESHSRPFSLLPSEPCDRPWESPHACPQPTVVYRPVYRQVVRTEHRKRLRCCQGFYESGDTCVPLCAQECVHGRCVAPGRCQCEQGWCREECPVGRFGQDCAETCDCAQGARCFPANGACLCEHGFTGDRCTEPCPLGHWGADCAQSCQCGHGGTCHPQDGSCFCPPGWTGRLCLEGTHGRGTRALPPSPGRRLPLWPLTTPASLPPYQAALPGRSEPTAPSHASAVQERGATPSRGPVCVPQRTAVPPAGLVSSSPGPPCPQGTRTQTPRAPGLPPGASPVHVPCAPE</sequence>
<dbReference type="Proteomes" id="UP000694425">
    <property type="component" value="Unplaced"/>
</dbReference>
<comment type="similarity">
    <text evidence="11">Belongs to the MEGF family.</text>
</comment>
<keyword evidence="3 12" id="KW-0245">EGF-like domain</keyword>
<dbReference type="PROSITE" id="PS51041">
    <property type="entry name" value="EMI"/>
    <property type="match status" value="1"/>
</dbReference>
<evidence type="ECO:0000256" key="11">
    <source>
        <dbReference type="ARBA" id="ARBA00038377"/>
    </source>
</evidence>
<keyword evidence="4" id="KW-0812">Transmembrane</keyword>
<evidence type="ECO:0000313" key="17">
    <source>
        <dbReference type="Ensembl" id="ENSNVIP00000027593.1"/>
    </source>
</evidence>
<dbReference type="Pfam" id="PF07546">
    <property type="entry name" value="EMI"/>
    <property type="match status" value="1"/>
</dbReference>
<dbReference type="InterPro" id="IPR002049">
    <property type="entry name" value="LE_dom"/>
</dbReference>
<evidence type="ECO:0000256" key="6">
    <source>
        <dbReference type="ARBA" id="ARBA00022737"/>
    </source>
</evidence>
<dbReference type="GO" id="GO:0005886">
    <property type="term" value="C:plasma membrane"/>
    <property type="evidence" value="ECO:0007669"/>
    <property type="project" value="UniProtKB-SubCell"/>
</dbReference>
<keyword evidence="5 14" id="KW-0732">Signal</keyword>
<accession>A0A8C7C658</accession>
<dbReference type="Gene3D" id="2.170.300.10">
    <property type="entry name" value="Tie2 ligand-binding domain superfamily"/>
    <property type="match status" value="1"/>
</dbReference>
<keyword evidence="8" id="KW-0472">Membrane</keyword>
<evidence type="ECO:0008006" key="19">
    <source>
        <dbReference type="Google" id="ProtNLM"/>
    </source>
</evidence>
<dbReference type="InterPro" id="IPR057138">
    <property type="entry name" value="EGF_PEAR1L-like"/>
</dbReference>
<protein>
    <recommendedName>
        <fullName evidence="19">Platelet endothelial aggregation receptor 1</fullName>
    </recommendedName>
</protein>
<keyword evidence="9 12" id="KW-1015">Disulfide bond</keyword>
<evidence type="ECO:0000256" key="3">
    <source>
        <dbReference type="ARBA" id="ARBA00022536"/>
    </source>
</evidence>
<dbReference type="CDD" id="cd00054">
    <property type="entry name" value="EGF_CA"/>
    <property type="match status" value="1"/>
</dbReference>
<dbReference type="PANTHER" id="PTHR24052:SF12">
    <property type="entry name" value="PLATELET ENDOTHELIAL AGGREGATION RECEPTOR 1"/>
    <property type="match status" value="1"/>
</dbReference>
<organism evidence="17 18">
    <name type="scientific">Neovison vison</name>
    <name type="common">American mink</name>
    <name type="synonym">Mustela vison</name>
    <dbReference type="NCBI Taxonomy" id="452646"/>
    <lineage>
        <taxon>Eukaryota</taxon>
        <taxon>Metazoa</taxon>
        <taxon>Chordata</taxon>
        <taxon>Craniata</taxon>
        <taxon>Vertebrata</taxon>
        <taxon>Euteleostomi</taxon>
        <taxon>Mammalia</taxon>
        <taxon>Eutheria</taxon>
        <taxon>Laurasiatheria</taxon>
        <taxon>Carnivora</taxon>
        <taxon>Caniformia</taxon>
        <taxon>Musteloidea</taxon>
        <taxon>Mustelidae</taxon>
        <taxon>Mustelinae</taxon>
        <taxon>Neogale</taxon>
    </lineage>
</organism>
<dbReference type="PANTHER" id="PTHR24052">
    <property type="entry name" value="DELTA-RELATED"/>
    <property type="match status" value="1"/>
</dbReference>
<dbReference type="PROSITE" id="PS01186">
    <property type="entry name" value="EGF_2"/>
    <property type="match status" value="1"/>
</dbReference>
<reference evidence="17" key="1">
    <citation type="submission" date="2025-08" db="UniProtKB">
        <authorList>
            <consortium name="Ensembl"/>
        </authorList>
    </citation>
    <scope>IDENTIFICATION</scope>
</reference>
<dbReference type="CDD" id="cd00055">
    <property type="entry name" value="EGF_Lam"/>
    <property type="match status" value="1"/>
</dbReference>
<comment type="subcellular location">
    <subcellularLocation>
        <location evidence="1">Cell membrane</location>
        <topology evidence="1">Single-pass membrane protein</topology>
    </subcellularLocation>
</comment>
<dbReference type="SMART" id="SM00180">
    <property type="entry name" value="EGF_Lam"/>
    <property type="match status" value="2"/>
</dbReference>
<dbReference type="InterPro" id="IPR000742">
    <property type="entry name" value="EGF"/>
</dbReference>
<evidence type="ECO:0000256" key="7">
    <source>
        <dbReference type="ARBA" id="ARBA00022989"/>
    </source>
</evidence>
<feature type="region of interest" description="Disordered" evidence="13">
    <location>
        <begin position="210"/>
        <end position="317"/>
    </location>
</feature>
<keyword evidence="6" id="KW-0677">Repeat</keyword>
<evidence type="ECO:0000256" key="5">
    <source>
        <dbReference type="ARBA" id="ARBA00022729"/>
    </source>
</evidence>
<dbReference type="PROSITE" id="PS50026">
    <property type="entry name" value="EGF_3"/>
    <property type="match status" value="1"/>
</dbReference>
<dbReference type="InterPro" id="IPR052485">
    <property type="entry name" value="MEGF_diff_regulators"/>
</dbReference>
<dbReference type="GeneTree" id="ENSGT00940000154225"/>
<evidence type="ECO:0000256" key="9">
    <source>
        <dbReference type="ARBA" id="ARBA00023157"/>
    </source>
</evidence>
<feature type="domain" description="EGF-like" evidence="15">
    <location>
        <begin position="168"/>
        <end position="203"/>
    </location>
</feature>
<evidence type="ECO:0000256" key="1">
    <source>
        <dbReference type="ARBA" id="ARBA00004162"/>
    </source>
</evidence>
<keyword evidence="18" id="KW-1185">Reference proteome</keyword>
<dbReference type="PROSITE" id="PS00022">
    <property type="entry name" value="EGF_1"/>
    <property type="match status" value="2"/>
</dbReference>
<feature type="disulfide bond" evidence="12">
    <location>
        <begin position="193"/>
        <end position="202"/>
    </location>
</feature>
<comment type="caution">
    <text evidence="12">Lacks conserved residue(s) required for the propagation of feature annotation.</text>
</comment>
<name>A0A8C7C658_NEOVI</name>
<evidence type="ECO:0000259" key="15">
    <source>
        <dbReference type="PROSITE" id="PS50026"/>
    </source>
</evidence>
<dbReference type="Ensembl" id="ENSNVIT00000032016.1">
    <property type="protein sequence ID" value="ENSNVIP00000027593.1"/>
    <property type="gene ID" value="ENSNVIG00000021332.1"/>
</dbReference>
<evidence type="ECO:0000256" key="8">
    <source>
        <dbReference type="ARBA" id="ARBA00023136"/>
    </source>
</evidence>
<keyword evidence="7" id="KW-1133">Transmembrane helix</keyword>
<feature type="chain" id="PRO_5034353094" description="Platelet endothelial aggregation receptor 1" evidence="14">
    <location>
        <begin position="24"/>
        <end position="317"/>
    </location>
</feature>
<keyword evidence="2" id="KW-1003">Cell membrane</keyword>
<feature type="signal peptide" evidence="14">
    <location>
        <begin position="1"/>
        <end position="23"/>
    </location>
</feature>
<evidence type="ECO:0000259" key="16">
    <source>
        <dbReference type="PROSITE" id="PS51041"/>
    </source>
</evidence>
<evidence type="ECO:0000256" key="14">
    <source>
        <dbReference type="SAM" id="SignalP"/>
    </source>
</evidence>
<evidence type="ECO:0000256" key="13">
    <source>
        <dbReference type="SAM" id="MobiDB-lite"/>
    </source>
</evidence>
<evidence type="ECO:0000256" key="4">
    <source>
        <dbReference type="ARBA" id="ARBA00022692"/>
    </source>
</evidence>
<evidence type="ECO:0000256" key="12">
    <source>
        <dbReference type="PROSITE-ProRule" id="PRU00076"/>
    </source>
</evidence>
<dbReference type="Pfam" id="PF23301">
    <property type="entry name" value="EGF_PEAR1L"/>
    <property type="match status" value="1"/>
</dbReference>
<keyword evidence="10" id="KW-0325">Glycoprotein</keyword>
<evidence type="ECO:0000313" key="18">
    <source>
        <dbReference type="Proteomes" id="UP000694425"/>
    </source>
</evidence>
<evidence type="ECO:0000256" key="2">
    <source>
        <dbReference type="ARBA" id="ARBA00022475"/>
    </source>
</evidence>
<proteinExistence type="inferred from homology"/>
<evidence type="ECO:0000256" key="10">
    <source>
        <dbReference type="ARBA" id="ARBA00023180"/>
    </source>
</evidence>
<dbReference type="FunFam" id="2.170.300.10:FF:000041">
    <property type="entry name" value="Tyrosine protein kinase receptor tie-1, putative"/>
    <property type="match status" value="1"/>
</dbReference>